<proteinExistence type="predicted"/>
<gene>
    <name evidence="1" type="ORF">HUV48_13675</name>
</gene>
<dbReference type="AlphaFoldDB" id="A0A850H888"/>
<sequence>MSTSTYLEVAMAGDRAEPMCPLRREVAAAGLSPRGFAQLLELGIPVRALAQLCGAGGKLKALLRWGGLPRVKEMVPLPVRRGA</sequence>
<organism evidence="1 2">
    <name type="scientific">Qipengyuania atrilutea</name>
    <dbReference type="NCBI Taxonomy" id="2744473"/>
    <lineage>
        <taxon>Bacteria</taxon>
        <taxon>Pseudomonadati</taxon>
        <taxon>Pseudomonadota</taxon>
        <taxon>Alphaproteobacteria</taxon>
        <taxon>Sphingomonadales</taxon>
        <taxon>Erythrobacteraceae</taxon>
        <taxon>Qipengyuania</taxon>
    </lineage>
</organism>
<evidence type="ECO:0000313" key="2">
    <source>
        <dbReference type="Proteomes" id="UP000561438"/>
    </source>
</evidence>
<dbReference type="EMBL" id="JABWGV010000008">
    <property type="protein sequence ID" value="NVD46058.1"/>
    <property type="molecule type" value="Genomic_DNA"/>
</dbReference>
<reference evidence="1 2" key="1">
    <citation type="submission" date="2020-06" db="EMBL/GenBank/DDBJ databases">
        <title>Altererythrobacter sp. HHU K3-1.</title>
        <authorList>
            <person name="Zhang D."/>
            <person name="Xue H."/>
        </authorList>
    </citation>
    <scope>NUCLEOTIDE SEQUENCE [LARGE SCALE GENOMIC DNA]</scope>
    <source>
        <strain evidence="1 2">HHU K3-1</strain>
    </source>
</reference>
<dbReference type="Proteomes" id="UP000561438">
    <property type="component" value="Unassembled WGS sequence"/>
</dbReference>
<comment type="caution">
    <text evidence="1">The sequence shown here is derived from an EMBL/GenBank/DDBJ whole genome shotgun (WGS) entry which is preliminary data.</text>
</comment>
<name>A0A850H888_9SPHN</name>
<keyword evidence="2" id="KW-1185">Reference proteome</keyword>
<protein>
    <submittedName>
        <fullName evidence="1">Uncharacterized protein</fullName>
    </submittedName>
</protein>
<accession>A0A850H888</accession>
<evidence type="ECO:0000313" key="1">
    <source>
        <dbReference type="EMBL" id="NVD46058.1"/>
    </source>
</evidence>
<dbReference type="RefSeq" id="WP_176268287.1">
    <property type="nucleotide sequence ID" value="NZ_JABWGV010000008.1"/>
</dbReference>